<name>A0A378IIS4_9GAMM</name>
<dbReference type="EMBL" id="UGNW01000001">
    <property type="protein sequence ID" value="STX32074.1"/>
    <property type="molecule type" value="Genomic_DNA"/>
</dbReference>
<dbReference type="Proteomes" id="UP000054735">
    <property type="component" value="Unassembled WGS sequence"/>
</dbReference>
<reference evidence="1 3" key="1">
    <citation type="submission" date="2015-11" db="EMBL/GenBank/DDBJ databases">
        <title>Genomic analysis of 38 Legionella species identifies large and diverse effector repertoires.</title>
        <authorList>
            <person name="Burstein D."/>
            <person name="Amaro F."/>
            <person name="Zusman T."/>
            <person name="Lifshitz Z."/>
            <person name="Cohen O."/>
            <person name="Gilbert J.A."/>
            <person name="Pupko T."/>
            <person name="Shuman H.A."/>
            <person name="Segal G."/>
        </authorList>
    </citation>
    <scope>NUCLEOTIDE SEQUENCE [LARGE SCALE GENOMIC DNA]</scope>
    <source>
        <strain evidence="1 3">CDC#1407-AL-14</strain>
    </source>
</reference>
<gene>
    <name evidence="1" type="ORF">Lbir_0017</name>
    <name evidence="2" type="ORF">NCTC12437_01852</name>
</gene>
<dbReference type="Pfam" id="PF06833">
    <property type="entry name" value="MdcE"/>
    <property type="match status" value="1"/>
</dbReference>
<protein>
    <submittedName>
        <fullName evidence="2">Malonate decarboxylase subunit gamma</fullName>
    </submittedName>
</protein>
<sequence>MPDHNISLKLLLDKCFDSTETEVNQNVVHGSGKIQNTRFNILGTVENTDFGIDEAMEMAKHVLTLVESGDRDPILLLTNVTGQKLSMRDEWLGMYAYFGHLLKCLHLARESGNRLITLVYNQAIGGSFIAFGMMSDRIFALKGTELAVMWLEGMSKVTKIDIDILRKISETSPVFAPGVENFQRLGGLHKVLALDEVASELLNCLQEPSLKEDKRAQLGQSYGGRKEAYNIIKTIESL</sequence>
<evidence type="ECO:0000313" key="3">
    <source>
        <dbReference type="Proteomes" id="UP000054735"/>
    </source>
</evidence>
<evidence type="ECO:0000313" key="2">
    <source>
        <dbReference type="EMBL" id="STX32074.1"/>
    </source>
</evidence>
<dbReference type="STRING" id="28083.Lbir_0017"/>
<dbReference type="Proteomes" id="UP000255066">
    <property type="component" value="Unassembled WGS sequence"/>
</dbReference>
<evidence type="ECO:0000313" key="4">
    <source>
        <dbReference type="Proteomes" id="UP000255066"/>
    </source>
</evidence>
<dbReference type="SUPFAM" id="SSF52096">
    <property type="entry name" value="ClpP/crotonase"/>
    <property type="match status" value="1"/>
</dbReference>
<accession>A0A378IIS4</accession>
<organism evidence="2 4">
    <name type="scientific">Legionella birminghamensis</name>
    <dbReference type="NCBI Taxonomy" id="28083"/>
    <lineage>
        <taxon>Bacteria</taxon>
        <taxon>Pseudomonadati</taxon>
        <taxon>Pseudomonadota</taxon>
        <taxon>Gammaproteobacteria</taxon>
        <taxon>Legionellales</taxon>
        <taxon>Legionellaceae</taxon>
        <taxon>Legionella</taxon>
    </lineage>
</organism>
<dbReference type="RefSeq" id="WP_058522148.1">
    <property type="nucleotide sequence ID" value="NZ_CAAAHV010000029.1"/>
</dbReference>
<dbReference type="AlphaFoldDB" id="A0A378IIS4"/>
<keyword evidence="3" id="KW-1185">Reference proteome</keyword>
<dbReference type="OrthoDB" id="5984377at2"/>
<dbReference type="Gene3D" id="3.90.226.10">
    <property type="entry name" value="2-enoyl-CoA Hydratase, Chain A, domain 1"/>
    <property type="match status" value="1"/>
</dbReference>
<dbReference type="InterPro" id="IPR029045">
    <property type="entry name" value="ClpP/crotonase-like_dom_sf"/>
</dbReference>
<evidence type="ECO:0000313" key="1">
    <source>
        <dbReference type="EMBL" id="KTC75948.1"/>
    </source>
</evidence>
<reference evidence="2 4" key="2">
    <citation type="submission" date="2018-06" db="EMBL/GenBank/DDBJ databases">
        <authorList>
            <consortium name="Pathogen Informatics"/>
            <person name="Doyle S."/>
        </authorList>
    </citation>
    <scope>NUCLEOTIDE SEQUENCE [LARGE SCALE GENOMIC DNA]</scope>
    <source>
        <strain evidence="2 4">NCTC12437</strain>
    </source>
</reference>
<proteinExistence type="predicted"/>
<dbReference type="EMBL" id="LNXT01000001">
    <property type="protein sequence ID" value="KTC75948.1"/>
    <property type="molecule type" value="Genomic_DNA"/>
</dbReference>